<keyword evidence="1" id="KW-0064">Aspartyl protease</keyword>
<protein>
    <submittedName>
        <fullName evidence="5">Uncharacterized protein</fullName>
    </submittedName>
</protein>
<sequence>MHVNLPNMHLNIFYIPMELFINSHAQTPLNKTEEPKENFDTSSSSALSVLPGKFSSWLLDSACCNHMTPYPSFFSHTNSARYAPTIHTANGSTMLVRSIGTVSTSKISISNVFHDPRTRQELGTDRRIGRLFENFSLPLPATSVSATSSSPSLSLWHSRLGHASSSQAPLNKTEEPKENFDTSLTLFVFSSYLPKFLYLFGEKLFSLLPMPSIIFQAQPFLIRLLMSAFLDLHLTINISDPLTLPVSSFFSLMNITNSSRVLAFVASLHRLFTEVSQFRPSFFLSSLSDLFPEVSTPSPELFPPSPEVSTSIPQIESSDHSFGLSYDVTPHSSPKSPARAPSEDPAPCNHTSPFLSGNISSSLICLISTVTLHEPHSYREASSNPLWQAAIIEELDVLSRNRTWDLVDLPLDQSVVGYKWVFKIKTRSDGSIEQYKAYLVALGFTKEYGIDYEETFTPVARLSSVRTLLAVAASRQWKPFQMDVKYAFLNGDLSEEVYMQPPLGLSHPPNKVCRLRRALYGLKQAPRAWFAKFSSTISRLGFSISSYDSTLFLRRTGKDTILLLLYVNDMIITGDDLSGIQELKDFLSQNFQMKDLGHLSYFLGLEITLSDDGFYLTQTKYTSDLLSRVGLTDHKIVDTPIKLNARLTPSSGELLPNPTLYRQLVSQFMSAPRLTHYAAVLRILRYLKGTIFHDLHFSAQSPLILRAYSDAD</sequence>
<feature type="domain" description="Reverse transcriptase Ty1/copia-type" evidence="3">
    <location>
        <begin position="401"/>
        <end position="641"/>
    </location>
</feature>
<proteinExistence type="predicted"/>
<dbReference type="InterPro" id="IPR043502">
    <property type="entry name" value="DNA/RNA_pol_sf"/>
</dbReference>
<dbReference type="InterPro" id="IPR013103">
    <property type="entry name" value="RVT_2"/>
</dbReference>
<dbReference type="GO" id="GO:0004190">
    <property type="term" value="F:aspartic-type endopeptidase activity"/>
    <property type="evidence" value="ECO:0007669"/>
    <property type="project" value="UniProtKB-KW"/>
</dbReference>
<dbReference type="Pfam" id="PF07727">
    <property type="entry name" value="RVT_2"/>
    <property type="match status" value="1"/>
</dbReference>
<dbReference type="AlphaFoldDB" id="A0A2N9HKY6"/>
<evidence type="ECO:0000259" key="4">
    <source>
        <dbReference type="Pfam" id="PF22936"/>
    </source>
</evidence>
<dbReference type="PANTHER" id="PTHR11439:SF461">
    <property type="entry name" value="OS10G0432200 PROTEIN"/>
    <property type="match status" value="1"/>
</dbReference>
<keyword evidence="1" id="KW-0645">Protease</keyword>
<evidence type="ECO:0000313" key="5">
    <source>
        <dbReference type="EMBL" id="SPD12249.1"/>
    </source>
</evidence>
<name>A0A2N9HKY6_FAGSY</name>
<organism evidence="5">
    <name type="scientific">Fagus sylvatica</name>
    <name type="common">Beechnut</name>
    <dbReference type="NCBI Taxonomy" id="28930"/>
    <lineage>
        <taxon>Eukaryota</taxon>
        <taxon>Viridiplantae</taxon>
        <taxon>Streptophyta</taxon>
        <taxon>Embryophyta</taxon>
        <taxon>Tracheophyta</taxon>
        <taxon>Spermatophyta</taxon>
        <taxon>Magnoliopsida</taxon>
        <taxon>eudicotyledons</taxon>
        <taxon>Gunneridae</taxon>
        <taxon>Pentapetalae</taxon>
        <taxon>rosids</taxon>
        <taxon>fabids</taxon>
        <taxon>Fagales</taxon>
        <taxon>Fagaceae</taxon>
        <taxon>Fagus</taxon>
    </lineage>
</organism>
<dbReference type="EMBL" id="OIVN01003580">
    <property type="protein sequence ID" value="SPD12249.1"/>
    <property type="molecule type" value="Genomic_DNA"/>
</dbReference>
<feature type="domain" description="Retrovirus-related Pol polyprotein from transposon TNT 1-94-like beta-barrel" evidence="4">
    <location>
        <begin position="57"/>
        <end position="122"/>
    </location>
</feature>
<feature type="region of interest" description="Disordered" evidence="2">
    <location>
        <begin position="328"/>
        <end position="351"/>
    </location>
</feature>
<reference evidence="5" key="1">
    <citation type="submission" date="2018-02" db="EMBL/GenBank/DDBJ databases">
        <authorList>
            <person name="Cohen D.B."/>
            <person name="Kent A.D."/>
        </authorList>
    </citation>
    <scope>NUCLEOTIDE SEQUENCE</scope>
</reference>
<dbReference type="PANTHER" id="PTHR11439">
    <property type="entry name" value="GAG-POL-RELATED RETROTRANSPOSON"/>
    <property type="match status" value="1"/>
</dbReference>
<evidence type="ECO:0000259" key="3">
    <source>
        <dbReference type="Pfam" id="PF07727"/>
    </source>
</evidence>
<dbReference type="InterPro" id="IPR054722">
    <property type="entry name" value="PolX-like_BBD"/>
</dbReference>
<dbReference type="Pfam" id="PF22936">
    <property type="entry name" value="Pol_BBD"/>
    <property type="match status" value="1"/>
</dbReference>
<keyword evidence="1" id="KW-0378">Hydrolase</keyword>
<evidence type="ECO:0000256" key="2">
    <source>
        <dbReference type="SAM" id="MobiDB-lite"/>
    </source>
</evidence>
<gene>
    <name evidence="5" type="ORF">FSB_LOCUS40131</name>
</gene>
<evidence type="ECO:0000256" key="1">
    <source>
        <dbReference type="ARBA" id="ARBA00022750"/>
    </source>
</evidence>
<accession>A0A2N9HKY6</accession>
<dbReference type="SUPFAM" id="SSF56672">
    <property type="entry name" value="DNA/RNA polymerases"/>
    <property type="match status" value="1"/>
</dbReference>